<dbReference type="NCBIfam" id="TIGR01725">
    <property type="entry name" value="phge_HK97_gp10"/>
    <property type="match status" value="1"/>
</dbReference>
<accession>A0A0F9JN54</accession>
<dbReference type="EMBL" id="LAZR01009702">
    <property type="protein sequence ID" value="KKM71083.1"/>
    <property type="molecule type" value="Genomic_DNA"/>
</dbReference>
<organism evidence="1">
    <name type="scientific">marine sediment metagenome</name>
    <dbReference type="NCBI Taxonomy" id="412755"/>
    <lineage>
        <taxon>unclassified sequences</taxon>
        <taxon>metagenomes</taxon>
        <taxon>ecological metagenomes</taxon>
    </lineage>
</organism>
<dbReference type="AlphaFoldDB" id="A0A0F9JN54"/>
<dbReference type="InterPro" id="IPR010064">
    <property type="entry name" value="HK97-gp10_tail"/>
</dbReference>
<protein>
    <recommendedName>
        <fullName evidence="2">HK97 gp10 family phage protein</fullName>
    </recommendedName>
</protein>
<name>A0A0F9JN54_9ZZZZ</name>
<evidence type="ECO:0008006" key="2">
    <source>
        <dbReference type="Google" id="ProtNLM"/>
    </source>
</evidence>
<gene>
    <name evidence="1" type="ORF">LCGC14_1434220</name>
</gene>
<proteinExistence type="predicted"/>
<comment type="caution">
    <text evidence="1">The sequence shown here is derived from an EMBL/GenBank/DDBJ whole genome shotgun (WGS) entry which is preliminary data.</text>
</comment>
<evidence type="ECO:0000313" key="1">
    <source>
        <dbReference type="EMBL" id="KKM71083.1"/>
    </source>
</evidence>
<reference evidence="1" key="1">
    <citation type="journal article" date="2015" name="Nature">
        <title>Complex archaea that bridge the gap between prokaryotes and eukaryotes.</title>
        <authorList>
            <person name="Spang A."/>
            <person name="Saw J.H."/>
            <person name="Jorgensen S.L."/>
            <person name="Zaremba-Niedzwiedzka K."/>
            <person name="Martijn J."/>
            <person name="Lind A.E."/>
            <person name="van Eijk R."/>
            <person name="Schleper C."/>
            <person name="Guy L."/>
            <person name="Ettema T.J."/>
        </authorList>
    </citation>
    <scope>NUCLEOTIDE SEQUENCE</scope>
</reference>
<sequence length="140" mass="15836">MPPDRITAKVRGLRELERELNKLPAKMAKLVLRQAINKGAAVVVRAAKQNLVSNQSVESGELLRSIKKATKIKMQGLRGATVNVRVGLEPRAFYGKFLEFGTVHQAKKPFMRPALDNNRKLILLKIHEHIRKQLAKARIR</sequence>
<dbReference type="Pfam" id="PF04883">
    <property type="entry name" value="HK97-gp10_like"/>
    <property type="match status" value="1"/>
</dbReference>